<reference evidence="2" key="2">
    <citation type="submission" date="2020-12" db="EMBL/GenBank/DDBJ databases">
        <authorList>
            <person name="Kanost M."/>
        </authorList>
    </citation>
    <scope>NUCLEOTIDE SEQUENCE</scope>
</reference>
<feature type="non-terminal residue" evidence="2">
    <location>
        <position position="142"/>
    </location>
</feature>
<evidence type="ECO:0000256" key="1">
    <source>
        <dbReference type="SAM" id="SignalP"/>
    </source>
</evidence>
<comment type="caution">
    <text evidence="2">The sequence shown here is derived from an EMBL/GenBank/DDBJ whole genome shotgun (WGS) entry which is preliminary data.</text>
</comment>
<sequence>MYKIILLSVFIVNVSAYNVLVAFPYPGKSHSILGEGYVKLLLEAGHDVTYITPFLIKPSHPKLRQIDVSSNIELFPFESTLDIKKIIDGEVDFSDMGMMYSLMHDIANDAVMHPNIQKFMSDSNERFDVAIVEWLYSDVYSG</sequence>
<proteinExistence type="predicted"/>
<evidence type="ECO:0000313" key="2">
    <source>
        <dbReference type="EMBL" id="KAG6462892.1"/>
    </source>
</evidence>
<feature type="chain" id="PRO_5038010129" evidence="1">
    <location>
        <begin position="17"/>
        <end position="142"/>
    </location>
</feature>
<dbReference type="EMBL" id="JH668902">
    <property type="protein sequence ID" value="KAG6462892.1"/>
    <property type="molecule type" value="Genomic_DNA"/>
</dbReference>
<dbReference type="SUPFAM" id="SSF53756">
    <property type="entry name" value="UDP-Glycosyltransferase/glycogen phosphorylase"/>
    <property type="match status" value="1"/>
</dbReference>
<accession>A0A922CYA6</accession>
<evidence type="ECO:0000313" key="3">
    <source>
        <dbReference type="Proteomes" id="UP000791440"/>
    </source>
</evidence>
<dbReference type="Proteomes" id="UP000791440">
    <property type="component" value="Unassembled WGS sequence"/>
</dbReference>
<name>A0A922CYA6_MANSE</name>
<reference evidence="2" key="1">
    <citation type="journal article" date="2016" name="Insect Biochem. Mol. Biol.">
        <title>Multifaceted biological insights from a draft genome sequence of the tobacco hornworm moth, Manduca sexta.</title>
        <authorList>
            <person name="Kanost M.R."/>
            <person name="Arrese E.L."/>
            <person name="Cao X."/>
            <person name="Chen Y.R."/>
            <person name="Chellapilla S."/>
            <person name="Goldsmith M.R."/>
            <person name="Grosse-Wilde E."/>
            <person name="Heckel D.G."/>
            <person name="Herndon N."/>
            <person name="Jiang H."/>
            <person name="Papanicolaou A."/>
            <person name="Qu J."/>
            <person name="Soulages J.L."/>
            <person name="Vogel H."/>
            <person name="Walters J."/>
            <person name="Waterhouse R.M."/>
            <person name="Ahn S.J."/>
            <person name="Almeida F.C."/>
            <person name="An C."/>
            <person name="Aqrawi P."/>
            <person name="Bretschneider A."/>
            <person name="Bryant W.B."/>
            <person name="Bucks S."/>
            <person name="Chao H."/>
            <person name="Chevignon G."/>
            <person name="Christen J.M."/>
            <person name="Clarke D.F."/>
            <person name="Dittmer N.T."/>
            <person name="Ferguson L.C.F."/>
            <person name="Garavelou S."/>
            <person name="Gordon K.H.J."/>
            <person name="Gunaratna R.T."/>
            <person name="Han Y."/>
            <person name="Hauser F."/>
            <person name="He Y."/>
            <person name="Heidel-Fischer H."/>
            <person name="Hirsh A."/>
            <person name="Hu Y."/>
            <person name="Jiang H."/>
            <person name="Kalra D."/>
            <person name="Klinner C."/>
            <person name="Konig C."/>
            <person name="Kovar C."/>
            <person name="Kroll A.R."/>
            <person name="Kuwar S.S."/>
            <person name="Lee S.L."/>
            <person name="Lehman R."/>
            <person name="Li K."/>
            <person name="Li Z."/>
            <person name="Liang H."/>
            <person name="Lovelace S."/>
            <person name="Lu Z."/>
            <person name="Mansfield J.H."/>
            <person name="McCulloch K.J."/>
            <person name="Mathew T."/>
            <person name="Morton B."/>
            <person name="Muzny D.M."/>
            <person name="Neunemann D."/>
            <person name="Ongeri F."/>
            <person name="Pauchet Y."/>
            <person name="Pu L.L."/>
            <person name="Pyrousis I."/>
            <person name="Rao X.J."/>
            <person name="Redding A."/>
            <person name="Roesel C."/>
            <person name="Sanchez-Gracia A."/>
            <person name="Schaack S."/>
            <person name="Shukla A."/>
            <person name="Tetreau G."/>
            <person name="Wang Y."/>
            <person name="Xiong G.H."/>
            <person name="Traut W."/>
            <person name="Walsh T.K."/>
            <person name="Worley K.C."/>
            <person name="Wu D."/>
            <person name="Wu W."/>
            <person name="Wu Y.Q."/>
            <person name="Zhang X."/>
            <person name="Zou Z."/>
            <person name="Zucker H."/>
            <person name="Briscoe A.D."/>
            <person name="Burmester T."/>
            <person name="Clem R.J."/>
            <person name="Feyereisen R."/>
            <person name="Grimmelikhuijzen C.J.P."/>
            <person name="Hamodrakas S.J."/>
            <person name="Hansson B.S."/>
            <person name="Huguet E."/>
            <person name="Jermiin L.S."/>
            <person name="Lan Q."/>
            <person name="Lehman H.K."/>
            <person name="Lorenzen M."/>
            <person name="Merzendorfer H."/>
            <person name="Michalopoulos I."/>
            <person name="Morton D.B."/>
            <person name="Muthukrishnan S."/>
            <person name="Oakeshott J.G."/>
            <person name="Palmer W."/>
            <person name="Park Y."/>
            <person name="Passarelli A.L."/>
            <person name="Rozas J."/>
            <person name="Schwartz L.M."/>
            <person name="Smith W."/>
            <person name="Southgate A."/>
            <person name="Vilcinskas A."/>
            <person name="Vogt R."/>
            <person name="Wang P."/>
            <person name="Werren J."/>
            <person name="Yu X.Q."/>
            <person name="Zhou J.J."/>
            <person name="Brown S.J."/>
            <person name="Scherer S.E."/>
            <person name="Richards S."/>
            <person name="Blissard G.W."/>
        </authorList>
    </citation>
    <scope>NUCLEOTIDE SEQUENCE</scope>
</reference>
<keyword evidence="1" id="KW-0732">Signal</keyword>
<keyword evidence="3" id="KW-1185">Reference proteome</keyword>
<feature type="signal peptide" evidence="1">
    <location>
        <begin position="1"/>
        <end position="16"/>
    </location>
</feature>
<protein>
    <submittedName>
        <fullName evidence="2">UDP-glycosyltransferase</fullName>
    </submittedName>
</protein>
<dbReference type="AlphaFoldDB" id="A0A922CYA6"/>
<organism evidence="2 3">
    <name type="scientific">Manduca sexta</name>
    <name type="common">Tobacco hawkmoth</name>
    <name type="synonym">Tobacco hornworm</name>
    <dbReference type="NCBI Taxonomy" id="7130"/>
    <lineage>
        <taxon>Eukaryota</taxon>
        <taxon>Metazoa</taxon>
        <taxon>Ecdysozoa</taxon>
        <taxon>Arthropoda</taxon>
        <taxon>Hexapoda</taxon>
        <taxon>Insecta</taxon>
        <taxon>Pterygota</taxon>
        <taxon>Neoptera</taxon>
        <taxon>Endopterygota</taxon>
        <taxon>Lepidoptera</taxon>
        <taxon>Glossata</taxon>
        <taxon>Ditrysia</taxon>
        <taxon>Bombycoidea</taxon>
        <taxon>Sphingidae</taxon>
        <taxon>Sphinginae</taxon>
        <taxon>Sphingini</taxon>
        <taxon>Manduca</taxon>
    </lineage>
</organism>
<gene>
    <name evidence="2" type="ORF">O3G_MSEX013524</name>
</gene>